<reference evidence="2 3" key="1">
    <citation type="submission" date="2020-07" db="EMBL/GenBank/DDBJ databases">
        <title>Sequencing the genomes of 1000 actinobacteria strains.</title>
        <authorList>
            <person name="Klenk H.-P."/>
        </authorList>
    </citation>
    <scope>NUCLEOTIDE SEQUENCE [LARGE SCALE GENOMIC DNA]</scope>
    <source>
        <strain evidence="2 3">DSM 10309</strain>
    </source>
</reference>
<feature type="region of interest" description="Disordered" evidence="1">
    <location>
        <begin position="51"/>
        <end position="70"/>
    </location>
</feature>
<sequence length="70" mass="7714">MKLVIASSRPRPHKKNRPFRPHVETFISAASGESLHLSCFCQSGENHLTLPGARQSVPSPSVDRSCESQK</sequence>
<evidence type="ECO:0000256" key="1">
    <source>
        <dbReference type="SAM" id="MobiDB-lite"/>
    </source>
</evidence>
<protein>
    <submittedName>
        <fullName evidence="2">Uncharacterized protein</fullName>
    </submittedName>
</protein>
<dbReference type="AlphaFoldDB" id="A0A7W3PJQ4"/>
<gene>
    <name evidence="2" type="ORF">FB463_002539</name>
</gene>
<evidence type="ECO:0000313" key="2">
    <source>
        <dbReference type="EMBL" id="MBA8814273.1"/>
    </source>
</evidence>
<proteinExistence type="predicted"/>
<name>A0A7W3PJQ4_9MICO</name>
<dbReference type="EMBL" id="JACGWW010000003">
    <property type="protein sequence ID" value="MBA8814273.1"/>
    <property type="molecule type" value="Genomic_DNA"/>
</dbReference>
<evidence type="ECO:0000313" key="3">
    <source>
        <dbReference type="Proteomes" id="UP000522688"/>
    </source>
</evidence>
<dbReference type="Proteomes" id="UP000522688">
    <property type="component" value="Unassembled WGS sequence"/>
</dbReference>
<accession>A0A7W3PJQ4</accession>
<comment type="caution">
    <text evidence="2">The sequence shown here is derived from an EMBL/GenBank/DDBJ whole genome shotgun (WGS) entry which is preliminary data.</text>
</comment>
<organism evidence="2 3">
    <name type="scientific">Frigoribacterium faeni</name>
    <dbReference type="NCBI Taxonomy" id="145483"/>
    <lineage>
        <taxon>Bacteria</taxon>
        <taxon>Bacillati</taxon>
        <taxon>Actinomycetota</taxon>
        <taxon>Actinomycetes</taxon>
        <taxon>Micrococcales</taxon>
        <taxon>Microbacteriaceae</taxon>
        <taxon>Frigoribacterium</taxon>
    </lineage>
</organism>